<protein>
    <recommendedName>
        <fullName evidence="2">Response regulatory domain-containing protein</fullName>
    </recommendedName>
</protein>
<reference evidence="4" key="1">
    <citation type="submission" date="2018-08" db="EMBL/GenBank/DDBJ databases">
        <authorList>
            <person name="Chevrot R."/>
        </authorList>
    </citation>
    <scope>NUCLEOTIDE SEQUENCE [LARGE SCALE GENOMIC DNA]</scope>
</reference>
<gene>
    <name evidence="3" type="ORF">PBLR_13249</name>
</gene>
<feature type="modified residue" description="4-aspartylphosphate" evidence="1">
    <location>
        <position position="59"/>
    </location>
</feature>
<dbReference type="InterPro" id="IPR011006">
    <property type="entry name" value="CheY-like_superfamily"/>
</dbReference>
<dbReference type="Gene3D" id="2.40.50.1020">
    <property type="entry name" value="LytTr DNA-binding domain"/>
    <property type="match status" value="1"/>
</dbReference>
<dbReference type="PROSITE" id="PS50110">
    <property type="entry name" value="RESPONSE_REGULATORY"/>
    <property type="match status" value="1"/>
</dbReference>
<evidence type="ECO:0000259" key="2">
    <source>
        <dbReference type="PROSITE" id="PS50110"/>
    </source>
</evidence>
<dbReference type="SUPFAM" id="SSF52172">
    <property type="entry name" value="CheY-like"/>
    <property type="match status" value="1"/>
</dbReference>
<organism evidence="3 4">
    <name type="scientific">Paenibacillus alvei</name>
    <name type="common">Bacillus alvei</name>
    <dbReference type="NCBI Taxonomy" id="44250"/>
    <lineage>
        <taxon>Bacteria</taxon>
        <taxon>Bacillati</taxon>
        <taxon>Bacillota</taxon>
        <taxon>Bacilli</taxon>
        <taxon>Bacillales</taxon>
        <taxon>Paenibacillaceae</taxon>
        <taxon>Paenibacillus</taxon>
    </lineage>
</organism>
<evidence type="ECO:0000256" key="1">
    <source>
        <dbReference type="PROSITE-ProRule" id="PRU00169"/>
    </source>
</evidence>
<evidence type="ECO:0000313" key="3">
    <source>
        <dbReference type="EMBL" id="SYX84827.1"/>
    </source>
</evidence>
<dbReference type="CDD" id="cd00156">
    <property type="entry name" value="REC"/>
    <property type="match status" value="1"/>
</dbReference>
<dbReference type="GO" id="GO:0003677">
    <property type="term" value="F:DNA binding"/>
    <property type="evidence" value="ECO:0007669"/>
    <property type="project" value="InterPro"/>
</dbReference>
<dbReference type="GO" id="GO:0000160">
    <property type="term" value="P:phosphorelay signal transduction system"/>
    <property type="evidence" value="ECO:0007669"/>
    <property type="project" value="InterPro"/>
</dbReference>
<sequence>MEEGWLRLKCLIACIDYELEEAITNIAKKYDICVLHARPSGSDVFGKVTQFNPDLVIMDLYLKKENALQVFKKIKKANINPETIIVSNEASSTVLLQAFNEGISDYILYSSGIKRIDNSIRRIICSDKKEVKLNSEIFIKIICNYKNTFISENRIVAVEKQTNRTNLIILSNGNSIITSTSIEGILSQGSYILQSPHRSYIININFIDLITPDPHIKGNYILENQTYNLRIPLTKKRYSGFIRNINTNFRMEGFV</sequence>
<keyword evidence="1" id="KW-0597">Phosphoprotein</keyword>
<dbReference type="Proteomes" id="UP000304148">
    <property type="component" value="Chromosome"/>
</dbReference>
<dbReference type="InterPro" id="IPR001789">
    <property type="entry name" value="Sig_transdc_resp-reg_receiver"/>
</dbReference>
<dbReference type="Pfam" id="PF00072">
    <property type="entry name" value="Response_reg"/>
    <property type="match status" value="1"/>
</dbReference>
<feature type="domain" description="Response regulatory" evidence="2">
    <location>
        <begin position="9"/>
        <end position="124"/>
    </location>
</feature>
<dbReference type="EMBL" id="LS992241">
    <property type="protein sequence ID" value="SYX84827.1"/>
    <property type="molecule type" value="Genomic_DNA"/>
</dbReference>
<proteinExistence type="predicted"/>
<dbReference type="InterPro" id="IPR007492">
    <property type="entry name" value="LytTR_DNA-bd_dom"/>
</dbReference>
<name>A0A383RCJ0_PAEAL</name>
<dbReference type="AlphaFoldDB" id="A0A383RCJ0"/>
<dbReference type="SMART" id="SM00850">
    <property type="entry name" value="LytTR"/>
    <property type="match status" value="1"/>
</dbReference>
<evidence type="ECO:0000313" key="4">
    <source>
        <dbReference type="Proteomes" id="UP000304148"/>
    </source>
</evidence>
<dbReference type="Gene3D" id="3.40.50.2300">
    <property type="match status" value="1"/>
</dbReference>
<accession>A0A383RCJ0</accession>